<dbReference type="InterPro" id="IPR036390">
    <property type="entry name" value="WH_DNA-bd_sf"/>
</dbReference>
<dbReference type="EMBL" id="JBHSXM010000001">
    <property type="protein sequence ID" value="MFC6836615.1"/>
    <property type="molecule type" value="Genomic_DNA"/>
</dbReference>
<dbReference type="InterPro" id="IPR051797">
    <property type="entry name" value="TrmB-like"/>
</dbReference>
<name>A0ABD5UAR8_9EURY</name>
<dbReference type="PANTHER" id="PTHR34293">
    <property type="entry name" value="HTH-TYPE TRANSCRIPTIONAL REGULATOR TRMBL2"/>
    <property type="match status" value="1"/>
</dbReference>
<gene>
    <name evidence="2" type="ORF">ACFQHK_08825</name>
</gene>
<proteinExistence type="predicted"/>
<dbReference type="Proteomes" id="UP001596406">
    <property type="component" value="Unassembled WGS sequence"/>
</dbReference>
<evidence type="ECO:0000259" key="1">
    <source>
        <dbReference type="Pfam" id="PF01978"/>
    </source>
</evidence>
<reference evidence="2 3" key="1">
    <citation type="journal article" date="2019" name="Int. J. Syst. Evol. Microbiol.">
        <title>The Global Catalogue of Microorganisms (GCM) 10K type strain sequencing project: providing services to taxonomists for standard genome sequencing and annotation.</title>
        <authorList>
            <consortium name="The Broad Institute Genomics Platform"/>
            <consortium name="The Broad Institute Genome Sequencing Center for Infectious Disease"/>
            <person name="Wu L."/>
            <person name="Ma J."/>
        </authorList>
    </citation>
    <scope>NUCLEOTIDE SEQUENCE [LARGE SCALE GENOMIC DNA]</scope>
    <source>
        <strain evidence="2 3">PSRA2</strain>
    </source>
</reference>
<feature type="domain" description="Transcription regulator TrmB N-terminal" evidence="1">
    <location>
        <begin position="14"/>
        <end position="79"/>
    </location>
</feature>
<dbReference type="SUPFAM" id="SSF46785">
    <property type="entry name" value="Winged helix' DNA-binding domain"/>
    <property type="match status" value="1"/>
</dbReference>
<keyword evidence="3" id="KW-1185">Reference proteome</keyword>
<comment type="caution">
    <text evidence="2">The sequence shown here is derived from an EMBL/GenBank/DDBJ whole genome shotgun (WGS) entry which is preliminary data.</text>
</comment>
<dbReference type="Pfam" id="PF01978">
    <property type="entry name" value="TrmB"/>
    <property type="match status" value="1"/>
</dbReference>
<dbReference type="InterPro" id="IPR036388">
    <property type="entry name" value="WH-like_DNA-bd_sf"/>
</dbReference>
<dbReference type="RefSeq" id="WP_304448296.1">
    <property type="nucleotide sequence ID" value="NZ_JARRAH010000001.1"/>
</dbReference>
<dbReference type="AlphaFoldDB" id="A0ABD5UAR8"/>
<dbReference type="Gene3D" id="1.10.10.10">
    <property type="entry name" value="Winged helix-like DNA-binding domain superfamily/Winged helix DNA-binding domain"/>
    <property type="match status" value="1"/>
</dbReference>
<sequence>MGNTEHRTRAIASLEELGLREYEAKCFVGLVQLSEGTAKEISKTASVPRSRVYDSLDRLQDRGLVDIRESNPRVYRGVSVDTAVQTLENEFQSHLDTVSDNLAELQVTPHRDDDEFWTVTGEENVTERGAGLIDRANREVFVTLDDDERVVERSADWIQTALDRGLTTLVDVPSEAIRTHVERLVPGAQVFVTDRSDADDPDGEPPGRTLLVDGESVLLSSIERESPTVSSETAVMGTGGVGSRLVSMLQEVSQSRRHVATPGTAAFPDVVEFDAND</sequence>
<accession>A0ABD5UAR8</accession>
<organism evidence="2 3">
    <name type="scientific">Halomarina ordinaria</name>
    <dbReference type="NCBI Taxonomy" id="3033939"/>
    <lineage>
        <taxon>Archaea</taxon>
        <taxon>Methanobacteriati</taxon>
        <taxon>Methanobacteriota</taxon>
        <taxon>Stenosarchaea group</taxon>
        <taxon>Halobacteria</taxon>
        <taxon>Halobacteriales</taxon>
        <taxon>Natronomonadaceae</taxon>
        <taxon>Halomarina</taxon>
    </lineage>
</organism>
<dbReference type="InterPro" id="IPR002831">
    <property type="entry name" value="Tscrpt_reg_TrmB_N"/>
</dbReference>
<dbReference type="PANTHER" id="PTHR34293:SF1">
    <property type="entry name" value="HTH-TYPE TRANSCRIPTIONAL REGULATOR TRMBL2"/>
    <property type="match status" value="1"/>
</dbReference>
<evidence type="ECO:0000313" key="2">
    <source>
        <dbReference type="EMBL" id="MFC6836615.1"/>
    </source>
</evidence>
<evidence type="ECO:0000313" key="3">
    <source>
        <dbReference type="Proteomes" id="UP001596406"/>
    </source>
</evidence>
<protein>
    <submittedName>
        <fullName evidence="2">TrmB family transcriptional regulator</fullName>
    </submittedName>
</protein>